<evidence type="ECO:0000256" key="1">
    <source>
        <dbReference type="SAM" id="MobiDB-lite"/>
    </source>
</evidence>
<dbReference type="Pfam" id="PF00498">
    <property type="entry name" value="FHA"/>
    <property type="match status" value="1"/>
</dbReference>
<organism evidence="4 5">
    <name type="scientific">Batrachochytrium salamandrivorans</name>
    <dbReference type="NCBI Taxonomy" id="1357716"/>
    <lineage>
        <taxon>Eukaryota</taxon>
        <taxon>Fungi</taxon>
        <taxon>Fungi incertae sedis</taxon>
        <taxon>Chytridiomycota</taxon>
        <taxon>Chytridiomycota incertae sedis</taxon>
        <taxon>Chytridiomycetes</taxon>
        <taxon>Rhizophydiales</taxon>
        <taxon>Rhizophydiales incertae sedis</taxon>
        <taxon>Batrachochytrium</taxon>
    </lineage>
</organism>
<dbReference type="InterPro" id="IPR053027">
    <property type="entry name" value="AGGF1"/>
</dbReference>
<dbReference type="Pfam" id="PF01585">
    <property type="entry name" value="G-patch"/>
    <property type="match status" value="1"/>
</dbReference>
<dbReference type="PROSITE" id="PS50006">
    <property type="entry name" value="FHA_DOMAIN"/>
    <property type="match status" value="1"/>
</dbReference>
<dbReference type="PANTHER" id="PTHR23106">
    <property type="entry name" value="ANGIOGENIC FACTOR WITH G PATCH AND FHA DOMAINS 1"/>
    <property type="match status" value="1"/>
</dbReference>
<dbReference type="SUPFAM" id="SSF49879">
    <property type="entry name" value="SMAD/FHA domain"/>
    <property type="match status" value="1"/>
</dbReference>
<dbReference type="Gene3D" id="2.60.200.20">
    <property type="match status" value="1"/>
</dbReference>
<gene>
    <name evidence="4" type="ORF">BASA50_007202</name>
</gene>
<feature type="region of interest" description="Disordered" evidence="1">
    <location>
        <begin position="321"/>
        <end position="346"/>
    </location>
</feature>
<reference evidence="4 5" key="1">
    <citation type="submission" date="2021-02" db="EMBL/GenBank/DDBJ databases">
        <title>Variation within the Batrachochytrium salamandrivorans European outbreak.</title>
        <authorList>
            <person name="Kelly M."/>
            <person name="Pasmans F."/>
            <person name="Shea T.P."/>
            <person name="Munoz J.F."/>
            <person name="Carranza S."/>
            <person name="Cuomo C.A."/>
            <person name="Martel A."/>
        </authorList>
    </citation>
    <scope>NUCLEOTIDE SEQUENCE [LARGE SCALE GENOMIC DNA]</scope>
    <source>
        <strain evidence="4 5">AMFP18/2</strain>
    </source>
</reference>
<dbReference type="PROSITE" id="PS50174">
    <property type="entry name" value="G_PATCH"/>
    <property type="match status" value="1"/>
</dbReference>
<feature type="domain" description="FHA" evidence="2">
    <location>
        <begin position="121"/>
        <end position="188"/>
    </location>
</feature>
<keyword evidence="5" id="KW-1185">Reference proteome</keyword>
<protein>
    <recommendedName>
        <fullName evidence="6">Angiogenic factor with G patch and FHA domains 1</fullName>
    </recommendedName>
</protein>
<evidence type="ECO:0000259" key="2">
    <source>
        <dbReference type="PROSITE" id="PS50006"/>
    </source>
</evidence>
<accession>A0ABQ8F8X1</accession>
<evidence type="ECO:0008006" key="6">
    <source>
        <dbReference type="Google" id="ProtNLM"/>
    </source>
</evidence>
<dbReference type="SMART" id="SM00443">
    <property type="entry name" value="G_patch"/>
    <property type="match status" value="1"/>
</dbReference>
<evidence type="ECO:0000313" key="4">
    <source>
        <dbReference type="EMBL" id="KAH6593643.1"/>
    </source>
</evidence>
<evidence type="ECO:0000313" key="5">
    <source>
        <dbReference type="Proteomes" id="UP001648503"/>
    </source>
</evidence>
<proteinExistence type="predicted"/>
<dbReference type="PANTHER" id="PTHR23106:SF24">
    <property type="entry name" value="ANGIOGENIC FACTOR WITH G PATCH AND FHA DOMAINS 1"/>
    <property type="match status" value="1"/>
</dbReference>
<comment type="caution">
    <text evidence="4">The sequence shown here is derived from an EMBL/GenBank/DDBJ whole genome shotgun (WGS) entry which is preliminary data.</text>
</comment>
<feature type="domain" description="G-patch" evidence="3">
    <location>
        <begin position="368"/>
        <end position="414"/>
    </location>
</feature>
<sequence length="414" mass="45025">MGDAKREAAESKSAFSLERTSPIHSLTIEPEYDADDNAMAGGAVHGLSEYSSTDDPRFLLHTQSGWYFDTVAGTFCGWNSSGHLQYYNPAEPLTDETMRLVVKASDIVPVGSVVLVDAAGLSIGRDSNPFEKRLRLKEIAVSRCHATIYLDTSITANTDGDKTIPQDMPFCVVDTGSVHGTFVNDQRLSPSKEASAPMVLKHNDCLRLGSTVLVIHQHPRWSCSECVATALNTLEINPIQPATSLNAEKASERPQAFSKELKEKARIQELKRLKRTLTEPSLECVPHSSSASSRMPSLAEKWNADCSLLYVDRAAKRRALYSSSSDHDSTPISSPSPGIDTLLTGNHSHTSRTFTCHESQTNDTPISHSNVGSKLLLKMGWVKGQGLGPSSTGITDPITVKTKLGREGLGFDRQ</sequence>
<dbReference type="EMBL" id="JAFCIX010000349">
    <property type="protein sequence ID" value="KAH6593643.1"/>
    <property type="molecule type" value="Genomic_DNA"/>
</dbReference>
<dbReference type="SMART" id="SM00240">
    <property type="entry name" value="FHA"/>
    <property type="match status" value="1"/>
</dbReference>
<dbReference type="InterPro" id="IPR000467">
    <property type="entry name" value="G_patch_dom"/>
</dbReference>
<dbReference type="InterPro" id="IPR000253">
    <property type="entry name" value="FHA_dom"/>
</dbReference>
<dbReference type="InterPro" id="IPR008984">
    <property type="entry name" value="SMAD_FHA_dom_sf"/>
</dbReference>
<evidence type="ECO:0000259" key="3">
    <source>
        <dbReference type="PROSITE" id="PS50174"/>
    </source>
</evidence>
<dbReference type="Proteomes" id="UP001648503">
    <property type="component" value="Unassembled WGS sequence"/>
</dbReference>
<name>A0ABQ8F8X1_9FUNG</name>